<evidence type="ECO:0000313" key="2">
    <source>
        <dbReference type="Proteomes" id="UP000019260"/>
    </source>
</evidence>
<dbReference type="RefSeq" id="WP_162488600.1">
    <property type="nucleotide sequence ID" value="NZ_CP002082.1"/>
</dbReference>
<dbReference type="STRING" id="838561.P344_04500"/>
<sequence length="52" mass="6128">MSICFQRNDLIEDVQNHFLELSKANGWIKKIVLDNDKDFKQFLASNPHLKKP</sequence>
<accession>W6AM42</accession>
<dbReference type="EMBL" id="CP006720">
    <property type="protein sequence ID" value="AHI58222.1"/>
    <property type="molecule type" value="Genomic_DNA"/>
</dbReference>
<dbReference type="PATRIC" id="fig|838561.3.peg.858"/>
<gene>
    <name evidence="1" type="ORF">P344_04500</name>
</gene>
<organism evidence="1 2">
    <name type="scientific">Spiroplasma mirum ATCC 29335</name>
    <dbReference type="NCBI Taxonomy" id="838561"/>
    <lineage>
        <taxon>Bacteria</taxon>
        <taxon>Bacillati</taxon>
        <taxon>Mycoplasmatota</taxon>
        <taxon>Mollicutes</taxon>
        <taxon>Entomoplasmatales</taxon>
        <taxon>Spiroplasmataceae</taxon>
        <taxon>Spiroplasma</taxon>
    </lineage>
</organism>
<keyword evidence="2" id="KW-1185">Reference proteome</keyword>
<protein>
    <submittedName>
        <fullName evidence="1">Uncharacterized protein</fullName>
    </submittedName>
</protein>
<name>W6AM42_9MOLU</name>
<reference evidence="1 2" key="1">
    <citation type="submission" date="2013-09" db="EMBL/GenBank/DDBJ databases">
        <title>Complete genome sequence of Spiroplasma mirum suckling mouse cataract agent.</title>
        <authorList>
            <person name="Landry C.A."/>
            <person name="Bastian F.O."/>
            <person name="Thune R.L."/>
        </authorList>
    </citation>
    <scope>NUCLEOTIDE SEQUENCE [LARGE SCALE GENOMIC DNA]</scope>
    <source>
        <strain evidence="1 2">SMCA</strain>
    </source>
</reference>
<dbReference type="AlphaFoldDB" id="W6AM42"/>
<dbReference type="Proteomes" id="UP000019260">
    <property type="component" value="Chromosome"/>
</dbReference>
<proteinExistence type="predicted"/>
<dbReference type="HOGENOM" id="CLU_3084870_0_0_14"/>
<evidence type="ECO:0000313" key="1">
    <source>
        <dbReference type="EMBL" id="AHI58222.1"/>
    </source>
</evidence>
<dbReference type="KEGG" id="smia:P344_04500"/>